<keyword evidence="2" id="KW-1185">Reference proteome</keyword>
<comment type="caution">
    <text evidence="1">The sequence shown here is derived from an EMBL/GenBank/DDBJ whole genome shotgun (WGS) entry which is preliminary data.</text>
</comment>
<evidence type="ECO:0000313" key="1">
    <source>
        <dbReference type="EMBL" id="GFU10546.1"/>
    </source>
</evidence>
<dbReference type="AlphaFoldDB" id="A0A8X6QBZ6"/>
<protein>
    <submittedName>
        <fullName evidence="1">Uncharacterized protein</fullName>
    </submittedName>
</protein>
<organism evidence="1 2">
    <name type="scientific">Nephila pilipes</name>
    <name type="common">Giant wood spider</name>
    <name type="synonym">Nephila maculata</name>
    <dbReference type="NCBI Taxonomy" id="299642"/>
    <lineage>
        <taxon>Eukaryota</taxon>
        <taxon>Metazoa</taxon>
        <taxon>Ecdysozoa</taxon>
        <taxon>Arthropoda</taxon>
        <taxon>Chelicerata</taxon>
        <taxon>Arachnida</taxon>
        <taxon>Araneae</taxon>
        <taxon>Araneomorphae</taxon>
        <taxon>Entelegynae</taxon>
        <taxon>Araneoidea</taxon>
        <taxon>Nephilidae</taxon>
        <taxon>Nephila</taxon>
    </lineage>
</organism>
<evidence type="ECO:0000313" key="2">
    <source>
        <dbReference type="Proteomes" id="UP000887013"/>
    </source>
</evidence>
<dbReference type="EMBL" id="BMAW01029110">
    <property type="protein sequence ID" value="GFU10546.1"/>
    <property type="molecule type" value="Genomic_DNA"/>
</dbReference>
<gene>
    <name evidence="1" type="ORF">NPIL_382331</name>
</gene>
<name>A0A8X6QBZ6_NEPPI</name>
<reference evidence="1" key="1">
    <citation type="submission" date="2020-08" db="EMBL/GenBank/DDBJ databases">
        <title>Multicomponent nature underlies the extraordinary mechanical properties of spider dragline silk.</title>
        <authorList>
            <person name="Kono N."/>
            <person name="Nakamura H."/>
            <person name="Mori M."/>
            <person name="Yoshida Y."/>
            <person name="Ohtoshi R."/>
            <person name="Malay A.D."/>
            <person name="Moran D.A.P."/>
            <person name="Tomita M."/>
            <person name="Numata K."/>
            <person name="Arakawa K."/>
        </authorList>
    </citation>
    <scope>NUCLEOTIDE SEQUENCE</scope>
</reference>
<proteinExistence type="predicted"/>
<dbReference type="Proteomes" id="UP000887013">
    <property type="component" value="Unassembled WGS sequence"/>
</dbReference>
<sequence length="68" mass="7793">MDKVNSYTHTWNEDYEKTPSLRLRPRVVEAATFAFFSLLLTRGKRNALEPGIPWTPEGNLTSSLELLL</sequence>
<accession>A0A8X6QBZ6</accession>